<dbReference type="InterPro" id="IPR008254">
    <property type="entry name" value="Flavodoxin/NO_synth"/>
</dbReference>
<dbReference type="EMBL" id="ALPT02000026">
    <property type="protein sequence ID" value="KGA97582.1"/>
    <property type="molecule type" value="Genomic_DNA"/>
</dbReference>
<dbReference type="InterPro" id="IPR005025">
    <property type="entry name" value="FMN_Rdtase-like_dom"/>
</dbReference>
<dbReference type="RefSeq" id="WP_003321177.1">
    <property type="nucleotide sequence ID" value="NZ_ALPT02000026.1"/>
</dbReference>
<protein>
    <submittedName>
        <fullName evidence="3">Flavoprotein</fullName>
    </submittedName>
</protein>
<name>A0A094YVP0_ALKAL</name>
<dbReference type="NCBIfam" id="NF002999">
    <property type="entry name" value="PRK03767.1"/>
    <property type="match status" value="1"/>
</dbReference>
<proteinExistence type="inferred from homology"/>
<comment type="similarity">
    <text evidence="1">Belongs to the WrbA family.</text>
</comment>
<dbReference type="Pfam" id="PF03358">
    <property type="entry name" value="FMN_red"/>
    <property type="match status" value="1"/>
</dbReference>
<dbReference type="FunFam" id="3.40.50.360:FF:000001">
    <property type="entry name" value="NAD(P)H dehydrogenase (Quinone) FQR1-like"/>
    <property type="match status" value="1"/>
</dbReference>
<dbReference type="NCBIfam" id="TIGR01755">
    <property type="entry name" value="flav_wrbA"/>
    <property type="match status" value="1"/>
</dbReference>
<dbReference type="PANTHER" id="PTHR30546:SF23">
    <property type="entry name" value="FLAVOPROTEIN-LIKE PROTEIN YCP4-RELATED"/>
    <property type="match status" value="1"/>
</dbReference>
<evidence type="ECO:0000313" key="3">
    <source>
        <dbReference type="EMBL" id="KGA97582.1"/>
    </source>
</evidence>
<dbReference type="GO" id="GO:0010181">
    <property type="term" value="F:FMN binding"/>
    <property type="evidence" value="ECO:0007669"/>
    <property type="project" value="InterPro"/>
</dbReference>
<evidence type="ECO:0000313" key="6">
    <source>
        <dbReference type="Proteomes" id="UP000297014"/>
    </source>
</evidence>
<reference evidence="4 6" key="2">
    <citation type="submission" date="2014-01" db="EMBL/GenBank/DDBJ databases">
        <title>Draft genome sequencing of Bacillus alcalophilus CGMCC 1.3604.</title>
        <authorList>
            <person name="Yang J."/>
            <person name="Diao L."/>
            <person name="Yang S."/>
        </authorList>
    </citation>
    <scope>NUCLEOTIDE SEQUENCE [LARGE SCALE GENOMIC DNA]</scope>
    <source>
        <strain evidence="4 6">CGMCC 1.3604</strain>
    </source>
</reference>
<dbReference type="InterPro" id="IPR010089">
    <property type="entry name" value="Flavoprotein_WrbA-like"/>
</dbReference>
<dbReference type="InterPro" id="IPR029039">
    <property type="entry name" value="Flavoprotein-like_sf"/>
</dbReference>
<dbReference type="PROSITE" id="PS50902">
    <property type="entry name" value="FLAVODOXIN_LIKE"/>
    <property type="match status" value="1"/>
</dbReference>
<dbReference type="eggNOG" id="COG0655">
    <property type="taxonomic scope" value="Bacteria"/>
</dbReference>
<dbReference type="GO" id="GO:0003955">
    <property type="term" value="F:NAD(P)H dehydrogenase (quinone) activity"/>
    <property type="evidence" value="ECO:0007669"/>
    <property type="project" value="InterPro"/>
</dbReference>
<dbReference type="Gene3D" id="3.40.50.360">
    <property type="match status" value="1"/>
</dbReference>
<gene>
    <name evidence="4" type="ORF">AJ85_10845</name>
    <name evidence="3" type="ORF">BALCAV_0209530</name>
</gene>
<dbReference type="STRING" id="1218173.BALCAV_0209530"/>
<dbReference type="Proteomes" id="UP000002754">
    <property type="component" value="Unassembled WGS sequence"/>
</dbReference>
<dbReference type="EMBL" id="JALP01000154">
    <property type="protein sequence ID" value="THG90414.1"/>
    <property type="molecule type" value="Genomic_DNA"/>
</dbReference>
<evidence type="ECO:0000256" key="1">
    <source>
        <dbReference type="ARBA" id="ARBA00006961"/>
    </source>
</evidence>
<keyword evidence="5" id="KW-1185">Reference proteome</keyword>
<dbReference type="AlphaFoldDB" id="A0A094YVP0"/>
<evidence type="ECO:0000259" key="2">
    <source>
        <dbReference type="PROSITE" id="PS50902"/>
    </source>
</evidence>
<dbReference type="PANTHER" id="PTHR30546">
    <property type="entry name" value="FLAVODOXIN-RELATED PROTEIN WRBA-RELATED"/>
    <property type="match status" value="1"/>
</dbReference>
<organism evidence="3 5">
    <name type="scientific">Alkalihalobacillus alcalophilus ATCC 27647 = CGMCC 1.3604</name>
    <dbReference type="NCBI Taxonomy" id="1218173"/>
    <lineage>
        <taxon>Bacteria</taxon>
        <taxon>Bacillati</taxon>
        <taxon>Bacillota</taxon>
        <taxon>Bacilli</taxon>
        <taxon>Bacillales</taxon>
        <taxon>Bacillaceae</taxon>
        <taxon>Alkalihalobacillus</taxon>
    </lineage>
</organism>
<evidence type="ECO:0000313" key="4">
    <source>
        <dbReference type="EMBL" id="THG90414.1"/>
    </source>
</evidence>
<feature type="domain" description="Flavodoxin-like" evidence="2">
    <location>
        <begin position="4"/>
        <end position="216"/>
    </location>
</feature>
<dbReference type="OrthoDB" id="9801479at2"/>
<dbReference type="GO" id="GO:0016020">
    <property type="term" value="C:membrane"/>
    <property type="evidence" value="ECO:0007669"/>
    <property type="project" value="TreeGrafter"/>
</dbReference>
<accession>A0A094YVP0</accession>
<reference evidence="3 5" key="1">
    <citation type="journal article" date="2014" name="Genome Announc.">
        <title>Draft Genome Sequence of Bacillus alcalophilus AV1934, a Classic Alkaliphile Isolated from Human Feces in 1934.</title>
        <authorList>
            <person name="Attie O."/>
            <person name="Jayaprakash A."/>
            <person name="Shah H."/>
            <person name="Paulsen I.T."/>
            <person name="Morino M."/>
            <person name="Takahashi Y."/>
            <person name="Narumi I."/>
            <person name="Sachidanandam R."/>
            <person name="Satoh K."/>
            <person name="Ito M."/>
            <person name="Krulwich T.A."/>
        </authorList>
    </citation>
    <scope>NUCLEOTIDE SEQUENCE [LARGE SCALE GENOMIC DNA]</scope>
    <source>
        <strain evidence="3 5">AV1934</strain>
    </source>
</reference>
<sequence length="229" mass="25132">MAEIVVVYYSAFGHIAKMSEAVVIGANRIPGVQARALRIPDFDDESLRPVKKENQIIDEKVSHFKLGKRIEDYKENEQQQSHIPLVTMEDLKNADGIIWGFPTYLGSMPGRVKTFFDEAGQFCTTGELEGKPTALFTSAGSIHGGHEATLLSSIVPLLHLGMIFMGLPYTENPEYLTDEPIGGSSYGASTLAGPDGEREPVQKELTMAARLGERVARVAKAFEDSKPFE</sequence>
<evidence type="ECO:0000313" key="5">
    <source>
        <dbReference type="Proteomes" id="UP000002754"/>
    </source>
</evidence>
<dbReference type="Proteomes" id="UP000297014">
    <property type="component" value="Unassembled WGS sequence"/>
</dbReference>
<dbReference type="SUPFAM" id="SSF52218">
    <property type="entry name" value="Flavoproteins"/>
    <property type="match status" value="1"/>
</dbReference>
<comment type="caution">
    <text evidence="3">The sequence shown here is derived from an EMBL/GenBank/DDBJ whole genome shotgun (WGS) entry which is preliminary data.</text>
</comment>